<dbReference type="InterPro" id="IPR009003">
    <property type="entry name" value="Peptidase_S1_PA"/>
</dbReference>
<dbReference type="GO" id="GO:0004252">
    <property type="term" value="F:serine-type endopeptidase activity"/>
    <property type="evidence" value="ECO:0007669"/>
    <property type="project" value="InterPro"/>
</dbReference>
<evidence type="ECO:0000256" key="7">
    <source>
        <dbReference type="ARBA" id="ARBA00068096"/>
    </source>
</evidence>
<dbReference type="PANTHER" id="PTHR24264:SF65">
    <property type="entry name" value="SRCR DOMAIN-CONTAINING PROTEIN"/>
    <property type="match status" value="1"/>
</dbReference>
<keyword evidence="6" id="KW-1015">Disulfide bond</keyword>
<organism evidence="10">
    <name type="scientific">Menopon gallinae</name>
    <name type="common">poultry shaft louse</name>
    <dbReference type="NCBI Taxonomy" id="328185"/>
    <lineage>
        <taxon>Eukaryota</taxon>
        <taxon>Metazoa</taxon>
        <taxon>Ecdysozoa</taxon>
        <taxon>Arthropoda</taxon>
        <taxon>Hexapoda</taxon>
        <taxon>Insecta</taxon>
        <taxon>Pterygota</taxon>
        <taxon>Neoptera</taxon>
        <taxon>Paraneoptera</taxon>
        <taxon>Psocodea</taxon>
        <taxon>Troctomorpha</taxon>
        <taxon>Phthiraptera</taxon>
        <taxon>Amblycera</taxon>
        <taxon>Menoponidae</taxon>
        <taxon>Menopon</taxon>
    </lineage>
</organism>
<dbReference type="InterPro" id="IPR050127">
    <property type="entry name" value="Serine_Proteases_S1"/>
</dbReference>
<dbReference type="EMBL" id="JARGDH010000004">
    <property type="protein sequence ID" value="KAL0271283.1"/>
    <property type="molecule type" value="Genomic_DNA"/>
</dbReference>
<dbReference type="SMART" id="SM00020">
    <property type="entry name" value="Tryp_SPc"/>
    <property type="match status" value="1"/>
</dbReference>
<dbReference type="InterPro" id="IPR001314">
    <property type="entry name" value="Peptidase_S1A"/>
</dbReference>
<evidence type="ECO:0000256" key="6">
    <source>
        <dbReference type="ARBA" id="ARBA00023157"/>
    </source>
</evidence>
<dbReference type="PROSITE" id="PS50240">
    <property type="entry name" value="TRYPSIN_DOM"/>
    <property type="match status" value="1"/>
</dbReference>
<evidence type="ECO:0000256" key="8">
    <source>
        <dbReference type="ARBA" id="ARBA00076468"/>
    </source>
</evidence>
<protein>
    <recommendedName>
        <fullName evidence="7">Phenoloxidase-activating factor 2</fullName>
    </recommendedName>
    <alternativeName>
        <fullName evidence="8">Prophenoloxidase-activating factor II</fullName>
    </alternativeName>
</protein>
<keyword evidence="2" id="KW-0964">Secreted</keyword>
<dbReference type="PROSITE" id="PS00134">
    <property type="entry name" value="TRYPSIN_HIS"/>
    <property type="match status" value="1"/>
</dbReference>
<gene>
    <name evidence="10" type="ORF">PYX00_008423</name>
</gene>
<evidence type="ECO:0000313" key="10">
    <source>
        <dbReference type="EMBL" id="KAL0271283.1"/>
    </source>
</evidence>
<proteinExistence type="predicted"/>
<keyword evidence="3" id="KW-0645">Protease</keyword>
<dbReference type="AlphaFoldDB" id="A0AAW2HN41"/>
<sequence>MEYWSCITRGGAPYSYCGVSENSVCCLLRPSSDRNEAFTSANRGKPKCGVKGFDSGRDGFAEPSEWPWHVAIVEEPGFYYVCGGTLIDEYWILTAAHCVDNYYNNPNFKLKVRLGEYDVTSTSESLRHEDRSVDKIILHPSFNNETLHNDIALLKLQYPAKQRPHIDVVCLPKQNVEFPLHSKCVITGWGRENEDSNYSEILKEIVLPLWNSSVCENALRREFGPDYVLGNGTLCAGAQGRDACDHVPFIQIYLLTNSQGDGGGPLVCQKEGQWYQVGIISFGIGCGKKNAPGVYTFVPQFEKWIRETVLFSKIKF</sequence>
<evidence type="ECO:0000256" key="4">
    <source>
        <dbReference type="ARBA" id="ARBA00022801"/>
    </source>
</evidence>
<dbReference type="FunFam" id="2.40.10.10:FF:000038">
    <property type="entry name" value="Serine protease"/>
    <property type="match status" value="1"/>
</dbReference>
<dbReference type="Gene3D" id="2.40.10.10">
    <property type="entry name" value="Trypsin-like serine proteases"/>
    <property type="match status" value="1"/>
</dbReference>
<dbReference type="SUPFAM" id="SSF50494">
    <property type="entry name" value="Trypsin-like serine proteases"/>
    <property type="match status" value="1"/>
</dbReference>
<comment type="subcellular location">
    <subcellularLocation>
        <location evidence="1">Secreted</location>
    </subcellularLocation>
</comment>
<reference evidence="10" key="1">
    <citation type="journal article" date="2024" name="Gigascience">
        <title>Chromosome-level genome of the poultry shaft louse Menopon gallinae provides insight into the host-switching and adaptive evolution of parasitic lice.</title>
        <authorList>
            <person name="Xu Y."/>
            <person name="Ma L."/>
            <person name="Liu S."/>
            <person name="Liang Y."/>
            <person name="Liu Q."/>
            <person name="He Z."/>
            <person name="Tian L."/>
            <person name="Duan Y."/>
            <person name="Cai W."/>
            <person name="Li H."/>
            <person name="Song F."/>
        </authorList>
    </citation>
    <scope>NUCLEOTIDE SEQUENCE</scope>
    <source>
        <strain evidence="10">Cailab_2023a</strain>
    </source>
</reference>
<dbReference type="InterPro" id="IPR001254">
    <property type="entry name" value="Trypsin_dom"/>
</dbReference>
<feature type="domain" description="Peptidase S1" evidence="9">
    <location>
        <begin position="53"/>
        <end position="310"/>
    </location>
</feature>
<dbReference type="GO" id="GO:0006508">
    <property type="term" value="P:proteolysis"/>
    <property type="evidence" value="ECO:0007669"/>
    <property type="project" value="UniProtKB-KW"/>
</dbReference>
<dbReference type="InterPro" id="IPR018114">
    <property type="entry name" value="TRYPSIN_HIS"/>
</dbReference>
<dbReference type="PRINTS" id="PR00722">
    <property type="entry name" value="CHYMOTRYPSIN"/>
</dbReference>
<dbReference type="CDD" id="cd00190">
    <property type="entry name" value="Tryp_SPc"/>
    <property type="match status" value="1"/>
</dbReference>
<dbReference type="GO" id="GO:0005615">
    <property type="term" value="C:extracellular space"/>
    <property type="evidence" value="ECO:0007669"/>
    <property type="project" value="TreeGrafter"/>
</dbReference>
<evidence type="ECO:0000256" key="1">
    <source>
        <dbReference type="ARBA" id="ARBA00004613"/>
    </source>
</evidence>
<accession>A0AAW2HN41</accession>
<keyword evidence="4" id="KW-0378">Hydrolase</keyword>
<dbReference type="InterPro" id="IPR043504">
    <property type="entry name" value="Peptidase_S1_PA_chymotrypsin"/>
</dbReference>
<dbReference type="Pfam" id="PF00089">
    <property type="entry name" value="Trypsin"/>
    <property type="match status" value="1"/>
</dbReference>
<name>A0AAW2HN41_9NEOP</name>
<dbReference type="PANTHER" id="PTHR24264">
    <property type="entry name" value="TRYPSIN-RELATED"/>
    <property type="match status" value="1"/>
</dbReference>
<evidence type="ECO:0000256" key="3">
    <source>
        <dbReference type="ARBA" id="ARBA00022670"/>
    </source>
</evidence>
<comment type="caution">
    <text evidence="10">The sequence shown here is derived from an EMBL/GenBank/DDBJ whole genome shotgun (WGS) entry which is preliminary data.</text>
</comment>
<evidence type="ECO:0000256" key="5">
    <source>
        <dbReference type="ARBA" id="ARBA00022825"/>
    </source>
</evidence>
<keyword evidence="5" id="KW-0720">Serine protease</keyword>
<evidence type="ECO:0000259" key="9">
    <source>
        <dbReference type="PROSITE" id="PS50240"/>
    </source>
</evidence>
<evidence type="ECO:0000256" key="2">
    <source>
        <dbReference type="ARBA" id="ARBA00022525"/>
    </source>
</evidence>